<feature type="transmembrane region" description="Helical" evidence="1">
    <location>
        <begin position="135"/>
        <end position="158"/>
    </location>
</feature>
<dbReference type="PANTHER" id="PTHR33741">
    <property type="entry name" value="TRANSMEMBRANE PROTEIN DDB_G0269096-RELATED"/>
    <property type="match status" value="1"/>
</dbReference>
<dbReference type="Proteomes" id="UP000583556">
    <property type="component" value="Unassembled WGS sequence"/>
</dbReference>
<dbReference type="AlphaFoldDB" id="A0A7Y0BTA6"/>
<gene>
    <name evidence="3" type="ORF">HHL27_20410</name>
</gene>
<organism evidence="3 4">
    <name type="scientific">Novosphingobium olei</name>
    <dbReference type="NCBI Taxonomy" id="2728851"/>
    <lineage>
        <taxon>Bacteria</taxon>
        <taxon>Pseudomonadati</taxon>
        <taxon>Pseudomonadota</taxon>
        <taxon>Alphaproteobacteria</taxon>
        <taxon>Sphingomonadales</taxon>
        <taxon>Sphingomonadaceae</taxon>
        <taxon>Novosphingobium</taxon>
    </lineage>
</organism>
<evidence type="ECO:0000259" key="2">
    <source>
        <dbReference type="Pfam" id="PF04982"/>
    </source>
</evidence>
<evidence type="ECO:0000313" key="3">
    <source>
        <dbReference type="EMBL" id="NML96033.1"/>
    </source>
</evidence>
<reference evidence="3 4" key="1">
    <citation type="submission" date="2020-04" db="EMBL/GenBank/DDBJ databases">
        <title>Novosphingobium sp. TW-4 isolated from soil.</title>
        <authorList>
            <person name="Dahal R.H."/>
            <person name="Chaudhary D.K."/>
        </authorList>
    </citation>
    <scope>NUCLEOTIDE SEQUENCE [LARGE SCALE GENOMIC DNA]</scope>
    <source>
        <strain evidence="3 4">TW-4</strain>
    </source>
</reference>
<feature type="transmembrane region" description="Helical" evidence="1">
    <location>
        <begin position="71"/>
        <end position="91"/>
    </location>
</feature>
<keyword evidence="1" id="KW-0472">Membrane</keyword>
<comment type="caution">
    <text evidence="3">The sequence shown here is derived from an EMBL/GenBank/DDBJ whole genome shotgun (WGS) entry which is preliminary data.</text>
</comment>
<name>A0A7Y0BTA6_9SPHN</name>
<feature type="transmembrane region" description="Helical" evidence="1">
    <location>
        <begin position="20"/>
        <end position="41"/>
    </location>
</feature>
<evidence type="ECO:0000256" key="1">
    <source>
        <dbReference type="SAM" id="Phobius"/>
    </source>
</evidence>
<dbReference type="InterPro" id="IPR007065">
    <property type="entry name" value="HPP"/>
</dbReference>
<dbReference type="PANTHER" id="PTHR33741:SF5">
    <property type="entry name" value="TRANSMEMBRANE PROTEIN DDB_G0269096-RELATED"/>
    <property type="match status" value="1"/>
</dbReference>
<keyword evidence="4" id="KW-1185">Reference proteome</keyword>
<dbReference type="Pfam" id="PF04982">
    <property type="entry name" value="TM_HPP"/>
    <property type="match status" value="1"/>
</dbReference>
<keyword evidence="1" id="KW-0812">Transmembrane</keyword>
<evidence type="ECO:0000313" key="4">
    <source>
        <dbReference type="Proteomes" id="UP000583556"/>
    </source>
</evidence>
<proteinExistence type="predicted"/>
<sequence>MLRKGIAAAQGRPIGRLGWLRGALGALIGIALAGVVTKLLAEGSAPWLVAPIGASAVLVFAVPASPLAQPWSVLGGNMISAAIGLALGHAIGAPWLAASLAVGLAIAVMTLARCLHPPGGACALLCALGVKTSGWTFAVLLMPFLPNVVLLILAGWAYNTLTGHPWPHRPHPAPALPPGTWAGTYEPADLDAVLESWDEVLDVDREDLDALFREVEQRVLTRWKAGGQ</sequence>
<dbReference type="EMBL" id="JABBGM010000016">
    <property type="protein sequence ID" value="NML96033.1"/>
    <property type="molecule type" value="Genomic_DNA"/>
</dbReference>
<keyword evidence="1" id="KW-1133">Transmembrane helix</keyword>
<dbReference type="InterPro" id="IPR058581">
    <property type="entry name" value="TM_HPP"/>
</dbReference>
<protein>
    <submittedName>
        <fullName evidence="3">HPP family protein</fullName>
    </submittedName>
</protein>
<feature type="domain" description="HPP transmembrane region" evidence="2">
    <location>
        <begin position="18"/>
        <end position="167"/>
    </location>
</feature>
<feature type="transmembrane region" description="Helical" evidence="1">
    <location>
        <begin position="47"/>
        <end position="64"/>
    </location>
</feature>
<accession>A0A7Y0BTA6</accession>